<dbReference type="EMBL" id="JALXSQ010000022">
    <property type="protein sequence ID" value="MCT2042996.1"/>
    <property type="molecule type" value="Genomic_DNA"/>
</dbReference>
<evidence type="ECO:0000313" key="5">
    <source>
        <dbReference type="Proteomes" id="UP001525379"/>
    </source>
</evidence>
<keyword evidence="1" id="KW-0238">DNA-binding</keyword>
<comment type="caution">
    <text evidence="4">The sequence shown here is derived from an EMBL/GenBank/DDBJ whole genome shotgun (WGS) entry which is preliminary data.</text>
</comment>
<dbReference type="InterPro" id="IPR009061">
    <property type="entry name" value="DNA-bd_dom_put_sf"/>
</dbReference>
<dbReference type="Proteomes" id="UP001525379">
    <property type="component" value="Unassembled WGS sequence"/>
</dbReference>
<name>A0ABT2HXF0_9MICO</name>
<feature type="domain" description="HTH merR-type" evidence="3">
    <location>
        <begin position="1"/>
        <end position="72"/>
    </location>
</feature>
<keyword evidence="5" id="KW-1185">Reference proteome</keyword>
<dbReference type="Gene3D" id="1.10.1660.10">
    <property type="match status" value="1"/>
</dbReference>
<dbReference type="PANTHER" id="PTHR30204">
    <property type="entry name" value="REDOX-CYCLING DRUG-SENSING TRANSCRIPTIONAL ACTIVATOR SOXR"/>
    <property type="match status" value="1"/>
</dbReference>
<evidence type="ECO:0000256" key="2">
    <source>
        <dbReference type="SAM" id="MobiDB-lite"/>
    </source>
</evidence>
<evidence type="ECO:0000259" key="3">
    <source>
        <dbReference type="PROSITE" id="PS50937"/>
    </source>
</evidence>
<dbReference type="SUPFAM" id="SSF46955">
    <property type="entry name" value="Putative DNA-binding domain"/>
    <property type="match status" value="1"/>
</dbReference>
<feature type="region of interest" description="Disordered" evidence="2">
    <location>
        <begin position="77"/>
        <end position="97"/>
    </location>
</feature>
<dbReference type="PANTHER" id="PTHR30204:SF89">
    <property type="entry name" value="HTH MERR-TYPE DOMAIN-CONTAINING PROTEIN"/>
    <property type="match status" value="1"/>
</dbReference>
<dbReference type="InterPro" id="IPR047057">
    <property type="entry name" value="MerR_fam"/>
</dbReference>
<dbReference type="Pfam" id="PF13411">
    <property type="entry name" value="MerR_1"/>
    <property type="match status" value="1"/>
</dbReference>
<accession>A0ABT2HXF0</accession>
<evidence type="ECO:0000256" key="1">
    <source>
        <dbReference type="ARBA" id="ARBA00023125"/>
    </source>
</evidence>
<dbReference type="SMART" id="SM00422">
    <property type="entry name" value="HTH_MERR"/>
    <property type="match status" value="1"/>
</dbReference>
<dbReference type="InterPro" id="IPR000551">
    <property type="entry name" value="MerR-type_HTH_dom"/>
</dbReference>
<protein>
    <submittedName>
        <fullName evidence="4">MerR family transcriptional regulator</fullName>
    </submittedName>
</protein>
<evidence type="ECO:0000313" key="4">
    <source>
        <dbReference type="EMBL" id="MCT2042996.1"/>
    </source>
</evidence>
<reference evidence="4 5" key="1">
    <citation type="submission" date="2022-04" db="EMBL/GenBank/DDBJ databases">
        <title>Human microbiome associated bacterial genomes.</title>
        <authorList>
            <person name="Sandstrom S."/>
            <person name="Salamzade R."/>
            <person name="Kalan L.R."/>
        </authorList>
    </citation>
    <scope>NUCLEOTIDE SEQUENCE [LARGE SCALE GENOMIC DNA]</scope>
    <source>
        <strain evidence="5">p3-SID1799</strain>
    </source>
</reference>
<organism evidence="4 5">
    <name type="scientific">Pseudoclavibacter albus</name>
    <dbReference type="NCBI Taxonomy" id="272241"/>
    <lineage>
        <taxon>Bacteria</taxon>
        <taxon>Bacillati</taxon>
        <taxon>Actinomycetota</taxon>
        <taxon>Actinomycetes</taxon>
        <taxon>Micrococcales</taxon>
        <taxon>Microbacteriaceae</taxon>
        <taxon>Pseudoclavibacter</taxon>
    </lineage>
</organism>
<sequence length="216" mass="23944">MGQVLQRISAEFPEVTPSKLRFLEDQGLLHPARSSSGYRKFSDADVDRVRLILSMQRDLYLPLKVIGEYLDERDRGLNPALPGAEPKPAPQSILGPGAELDRKGLVTRAGATPRLMEQAVSAGLIAAAGPYYQDDLSMLRTLVALERDGIEPRHLRAFRTAAQHELGLIEQALGPGRKRRDSATRAKQQEIAGHLAEVRQSLVRSALREDAPERRR</sequence>
<dbReference type="PROSITE" id="PS50937">
    <property type="entry name" value="HTH_MERR_2"/>
    <property type="match status" value="1"/>
</dbReference>
<proteinExistence type="predicted"/>
<gene>
    <name evidence="4" type="ORF">M3D15_06585</name>
</gene>
<dbReference type="CDD" id="cd00592">
    <property type="entry name" value="HTH_MerR-like"/>
    <property type="match status" value="1"/>
</dbReference>